<keyword evidence="3" id="KW-1185">Reference proteome</keyword>
<feature type="compositionally biased region" description="Polar residues" evidence="1">
    <location>
        <begin position="599"/>
        <end position="621"/>
    </location>
</feature>
<feature type="compositionally biased region" description="Polar residues" evidence="1">
    <location>
        <begin position="461"/>
        <end position="477"/>
    </location>
</feature>
<organism evidence="2 3">
    <name type="scientific">Littorina saxatilis</name>
    <dbReference type="NCBI Taxonomy" id="31220"/>
    <lineage>
        <taxon>Eukaryota</taxon>
        <taxon>Metazoa</taxon>
        <taxon>Spiralia</taxon>
        <taxon>Lophotrochozoa</taxon>
        <taxon>Mollusca</taxon>
        <taxon>Gastropoda</taxon>
        <taxon>Caenogastropoda</taxon>
        <taxon>Littorinimorpha</taxon>
        <taxon>Littorinoidea</taxon>
        <taxon>Littorinidae</taxon>
        <taxon>Littorina</taxon>
    </lineage>
</organism>
<evidence type="ECO:0000313" key="3">
    <source>
        <dbReference type="Proteomes" id="UP001374579"/>
    </source>
</evidence>
<feature type="region of interest" description="Disordered" evidence="1">
    <location>
        <begin position="848"/>
        <end position="935"/>
    </location>
</feature>
<dbReference type="EMBL" id="JBAMIC010000018">
    <property type="protein sequence ID" value="KAK7094679.1"/>
    <property type="molecule type" value="Genomic_DNA"/>
</dbReference>
<feature type="compositionally biased region" description="Polar residues" evidence="1">
    <location>
        <begin position="630"/>
        <end position="644"/>
    </location>
</feature>
<dbReference type="PANTHER" id="PTHR36130:SF1">
    <property type="entry name" value="RIKEN CDNA 4933430I17 GENE"/>
    <property type="match status" value="1"/>
</dbReference>
<feature type="compositionally biased region" description="Basic and acidic residues" evidence="1">
    <location>
        <begin position="724"/>
        <end position="745"/>
    </location>
</feature>
<dbReference type="Proteomes" id="UP001374579">
    <property type="component" value="Unassembled WGS sequence"/>
</dbReference>
<feature type="region of interest" description="Disordered" evidence="1">
    <location>
        <begin position="599"/>
        <end position="651"/>
    </location>
</feature>
<evidence type="ECO:0000313" key="2">
    <source>
        <dbReference type="EMBL" id="KAK7094679.1"/>
    </source>
</evidence>
<feature type="region of interest" description="Disordered" evidence="1">
    <location>
        <begin position="110"/>
        <end position="132"/>
    </location>
</feature>
<comment type="caution">
    <text evidence="2">The sequence shown here is derived from an EMBL/GenBank/DDBJ whole genome shotgun (WGS) entry which is preliminary data.</text>
</comment>
<sequence>MDISKILDFHRMVMLSAQQHTNEDETSCGPLCQHPACWHSNRRKERGVPHLKMENTDDEEEETDLPTVKVYNMLEDYGASRKDRYPSHYGGRALHDRSSSMRNFSQSLRSDSFGRTTAPFATPVSPDKGSRSHNTNLRVVEVQEVFDKDDLNNRWDETFMTRPYLVWVPNPQRKTYKPQLAITNGEEGDKEVPKAVLTRDLTESMVPLQIKYEREDTIVFEAFPVLKKRQNRSRSPIFTKGSYPKTPALASSKPDIDAEGVRELLNLPRDVLVQVLDRTKESDFVSREKIHGIIQDVLDSMKEAGRSAHTARDFSPPRTGQLDTSDVLVQQKVSLHDNKRRNLRDAHLMEQRPVFQLDDDKSSTVYTDRDVSDASSTQGHVVKDPRFPGFKKPLPAITAEEATPLETPRGKAIGLKERKKIRSISLGLPELPSGIRQTKAFVYNAKYKPDFTLVPVPTPPQSTRSSESVASEHGTTLRVNVPSITDNRDLDYYGPPAVSRSTDRGTAEDGALHLVSPALSTRVPKAPAGTPATFQSPTKSLMYRDFTAASSLQMGDGRGLPPSREITMSPGHKFWVAGTTTPGAPSPDELGLGTIQETTREMANSSSRSAQQPPSTRTVQFSEPPPQRPTSPLTQPMTEGQTGSPEDWPQVTEPAFDAAAGIMGSRSEAHFITSTSMVAESGSALQRGRSDLGSRGSERSTLARRILDEGGKDESPAPPPPSPEPKEFGDKSGYRGKRESSKSRELNPNTTAAMELLMEQSKSEGSVSPAKKLQSEKTFEKPSAQGQSVEPAIQEEVAQSPHQPPVDVSVISDQFDPVSKVMVSHIAPRPSGSRKKLQETFINVDIPAEDVSSIHTEQGSSTPPDFTSSVTSSPGKNSPSKLSTPKSSAGPSSPVKKISSSRTPSPRKASGRKNSKGNGRGRKGDLAASASEETS</sequence>
<feature type="compositionally biased region" description="Basic residues" evidence="1">
    <location>
        <begin position="909"/>
        <end position="921"/>
    </location>
</feature>
<feature type="region of interest" description="Disordered" evidence="1">
    <location>
        <begin position="366"/>
        <end position="388"/>
    </location>
</feature>
<accession>A0AAN9AX76</accession>
<protein>
    <submittedName>
        <fullName evidence="2">Uncharacterized protein</fullName>
    </submittedName>
</protein>
<reference evidence="2 3" key="1">
    <citation type="submission" date="2024-02" db="EMBL/GenBank/DDBJ databases">
        <title>Chromosome-scale genome assembly of the rough periwinkle Littorina saxatilis.</title>
        <authorList>
            <person name="De Jode A."/>
            <person name="Faria R."/>
            <person name="Formenti G."/>
            <person name="Sims Y."/>
            <person name="Smith T.P."/>
            <person name="Tracey A."/>
            <person name="Wood J.M.D."/>
            <person name="Zagrodzka Z.B."/>
            <person name="Johannesson K."/>
            <person name="Butlin R.K."/>
            <person name="Leder E.H."/>
        </authorList>
    </citation>
    <scope>NUCLEOTIDE SEQUENCE [LARGE SCALE GENOMIC DNA]</scope>
    <source>
        <strain evidence="2">Snail1</strain>
        <tissue evidence="2">Muscle</tissue>
    </source>
</reference>
<gene>
    <name evidence="2" type="ORF">V1264_006198</name>
</gene>
<dbReference type="AlphaFoldDB" id="A0AAN9AX76"/>
<feature type="compositionally biased region" description="Polar residues" evidence="1">
    <location>
        <begin position="853"/>
        <end position="891"/>
    </location>
</feature>
<feature type="compositionally biased region" description="Basic and acidic residues" evidence="1">
    <location>
        <begin position="688"/>
        <end position="698"/>
    </location>
</feature>
<feature type="region of interest" description="Disordered" evidence="1">
    <location>
        <begin position="679"/>
        <end position="807"/>
    </location>
</feature>
<dbReference type="InterPro" id="IPR029134">
    <property type="entry name" value="DUF4647"/>
</dbReference>
<evidence type="ECO:0000256" key="1">
    <source>
        <dbReference type="SAM" id="MobiDB-lite"/>
    </source>
</evidence>
<dbReference type="PANTHER" id="PTHR36130">
    <property type="entry name" value="RIKEN CDNA 4933430I17 GENE"/>
    <property type="match status" value="1"/>
</dbReference>
<proteinExistence type="predicted"/>
<feature type="compositionally biased region" description="Basic and acidic residues" evidence="1">
    <location>
        <begin position="705"/>
        <end position="715"/>
    </location>
</feature>
<name>A0AAN9AX76_9CAEN</name>
<feature type="region of interest" description="Disordered" evidence="1">
    <location>
        <begin position="454"/>
        <end position="477"/>
    </location>
</feature>